<dbReference type="RefSeq" id="WP_041849136.1">
    <property type="nucleotide sequence ID" value="NZ_KL503802.1"/>
</dbReference>
<protein>
    <recommendedName>
        <fullName evidence="1">Thiamine phosphate synthase/TenI domain-containing protein</fullName>
    </recommendedName>
</protein>
<sequence length="225" mass="25155">MTEQKSKPLESCLYPQLVLTVDVRRTLNPSLLRTLLQTQSFTCVIIYDSFIHQGDENFLQNKAQSYVDDVQHSGAALIIADNSQIVGRIKADGLHVEGNKEALKIFKDQTKENKIVGFGNLRDRHSAMTVAEAGVDYLFFGKLGADQKAQAHPRNLSLATWWAEIMEIPAIIQAGNDYATVDEAFKTACEFIAVEDMFLSHEDPLPLLQEIVKKCKNFPLLMGKA</sequence>
<organism evidence="2 3">
    <name type="scientific">Bartonella bacilliformis Ver097</name>
    <dbReference type="NCBI Taxonomy" id="1293911"/>
    <lineage>
        <taxon>Bacteria</taxon>
        <taxon>Pseudomonadati</taxon>
        <taxon>Pseudomonadota</taxon>
        <taxon>Alphaproteobacteria</taxon>
        <taxon>Hyphomicrobiales</taxon>
        <taxon>Bartonellaceae</taxon>
        <taxon>Bartonella</taxon>
    </lineage>
</organism>
<gene>
    <name evidence="2" type="ORF">H710_00358</name>
</gene>
<feature type="domain" description="Thiamine phosphate synthase/TenI" evidence="1">
    <location>
        <begin position="41"/>
        <end position="194"/>
    </location>
</feature>
<dbReference type="InterPro" id="IPR022998">
    <property type="entry name" value="ThiamineP_synth_TenI"/>
</dbReference>
<dbReference type="PATRIC" id="fig|1293911.3.peg.375"/>
<dbReference type="CDD" id="cd00564">
    <property type="entry name" value="TMP_TenI"/>
    <property type="match status" value="1"/>
</dbReference>
<name>A0A072RIP0_BARBA</name>
<dbReference type="Pfam" id="PF02581">
    <property type="entry name" value="TMP-TENI"/>
    <property type="match status" value="1"/>
</dbReference>
<evidence type="ECO:0000259" key="1">
    <source>
        <dbReference type="Pfam" id="PF02581"/>
    </source>
</evidence>
<dbReference type="Gene3D" id="3.20.20.70">
    <property type="entry name" value="Aldolase class I"/>
    <property type="match status" value="1"/>
</dbReference>
<evidence type="ECO:0000313" key="2">
    <source>
        <dbReference type="EMBL" id="KEG21409.1"/>
    </source>
</evidence>
<dbReference type="InterPro" id="IPR013785">
    <property type="entry name" value="Aldolase_TIM"/>
</dbReference>
<dbReference type="Proteomes" id="UP000031740">
    <property type="component" value="Unassembled WGS sequence"/>
</dbReference>
<accession>A0A072RIP0</accession>
<comment type="caution">
    <text evidence="2">The sequence shown here is derived from an EMBL/GenBank/DDBJ whole genome shotgun (WGS) entry which is preliminary data.</text>
</comment>
<dbReference type="HOGENOM" id="CLU_018272_3_1_5"/>
<proteinExistence type="predicted"/>
<dbReference type="NCBIfam" id="NF005080">
    <property type="entry name" value="PRK06512.1"/>
    <property type="match status" value="1"/>
</dbReference>
<dbReference type="InterPro" id="IPR036206">
    <property type="entry name" value="ThiamineP_synth_sf"/>
</dbReference>
<dbReference type="SUPFAM" id="SSF51391">
    <property type="entry name" value="Thiamin phosphate synthase"/>
    <property type="match status" value="1"/>
</dbReference>
<dbReference type="EMBL" id="ASIV01000001">
    <property type="protein sequence ID" value="KEG21409.1"/>
    <property type="molecule type" value="Genomic_DNA"/>
</dbReference>
<dbReference type="STRING" id="1293911.H710_00358"/>
<evidence type="ECO:0000313" key="3">
    <source>
        <dbReference type="Proteomes" id="UP000031740"/>
    </source>
</evidence>
<dbReference type="GO" id="GO:0009228">
    <property type="term" value="P:thiamine biosynthetic process"/>
    <property type="evidence" value="ECO:0007669"/>
    <property type="project" value="UniProtKB-KW"/>
</dbReference>
<reference evidence="2 3" key="1">
    <citation type="submission" date="2013-04" db="EMBL/GenBank/DDBJ databases">
        <title>The Genome Sequence of Bartonella bacilliformis Ver097.</title>
        <authorList>
            <consortium name="The Broad Institute Genomics Platform"/>
            <consortium name="The Broad Institute Genome Sequencing Center for Infectious Disease"/>
            <person name="Feldgarden M."/>
            <person name="Kirby J."/>
            <person name="Birtles R."/>
            <person name="Dasch G."/>
            <person name="Hendrix L."/>
            <person name="Koehler J."/>
            <person name="Walker B."/>
            <person name="Young S.K."/>
            <person name="Zeng Q."/>
            <person name="Gargeya S."/>
            <person name="Fitzgerald M."/>
            <person name="Haas B."/>
            <person name="Abouelleil A."/>
            <person name="Allen A.W."/>
            <person name="Alvarado L."/>
            <person name="Arachchi H.M."/>
            <person name="Berlin A.M."/>
            <person name="Chapman S.B."/>
            <person name="Gainer-Dewar J."/>
            <person name="Goldberg J."/>
            <person name="Griggs A."/>
            <person name="Gujja S."/>
            <person name="Hansen M."/>
            <person name="Howarth C."/>
            <person name="Imamovic A."/>
            <person name="Ireland A."/>
            <person name="Larimer J."/>
            <person name="McCowan C."/>
            <person name="Murphy C."/>
            <person name="Pearson M."/>
            <person name="Poon T.W."/>
            <person name="Priest M."/>
            <person name="Roberts A."/>
            <person name="Saif S."/>
            <person name="Shea T."/>
            <person name="Sisk P."/>
            <person name="Sykes S."/>
            <person name="Wortman J."/>
            <person name="Nusbaum C."/>
            <person name="Birren B."/>
        </authorList>
    </citation>
    <scope>NUCLEOTIDE SEQUENCE [LARGE SCALE GENOMIC DNA]</scope>
    <source>
        <strain evidence="2 3">Ver097</strain>
    </source>
</reference>
<dbReference type="AlphaFoldDB" id="A0A072RIP0"/>